<dbReference type="PROSITE" id="PS50850">
    <property type="entry name" value="MFS"/>
    <property type="match status" value="1"/>
</dbReference>
<evidence type="ECO:0000256" key="7">
    <source>
        <dbReference type="ARBA" id="ARBA00023136"/>
    </source>
</evidence>
<keyword evidence="4" id="KW-1003">Cell membrane</keyword>
<keyword evidence="5 9" id="KW-0812">Transmembrane</keyword>
<accession>A0ABY6D189</accession>
<feature type="transmembrane region" description="Helical" evidence="9">
    <location>
        <begin position="80"/>
        <end position="98"/>
    </location>
</feature>
<evidence type="ECO:0000256" key="9">
    <source>
        <dbReference type="SAM" id="Phobius"/>
    </source>
</evidence>
<evidence type="ECO:0000256" key="1">
    <source>
        <dbReference type="ARBA" id="ARBA00004651"/>
    </source>
</evidence>
<evidence type="ECO:0000259" key="10">
    <source>
        <dbReference type="PROSITE" id="PS50850"/>
    </source>
</evidence>
<dbReference type="InterPro" id="IPR005829">
    <property type="entry name" value="Sugar_transporter_CS"/>
</dbReference>
<evidence type="ECO:0000256" key="2">
    <source>
        <dbReference type="ARBA" id="ARBA00010992"/>
    </source>
</evidence>
<feature type="transmembrane region" description="Helical" evidence="9">
    <location>
        <begin position="176"/>
        <end position="195"/>
    </location>
</feature>
<reference evidence="11" key="1">
    <citation type="submission" date="2022-10" db="EMBL/GenBank/DDBJ databases">
        <title>Comparative genomics and taxonomic characterization of three novel marine species of genus Reichenbachiella exhibiting antioxidant and polysaccharide degradation activities.</title>
        <authorList>
            <person name="Muhammad N."/>
            <person name="Lee Y.-J."/>
            <person name="Ko J."/>
            <person name="Kim S.-G."/>
        </authorList>
    </citation>
    <scope>NUCLEOTIDE SEQUENCE</scope>
    <source>
        <strain evidence="11">Wsw4-B4</strain>
    </source>
</reference>
<organism evidence="11 12">
    <name type="scientific">Reichenbachiella carrageenanivorans</name>
    <dbReference type="NCBI Taxonomy" id="2979869"/>
    <lineage>
        <taxon>Bacteria</taxon>
        <taxon>Pseudomonadati</taxon>
        <taxon>Bacteroidota</taxon>
        <taxon>Cytophagia</taxon>
        <taxon>Cytophagales</taxon>
        <taxon>Reichenbachiellaceae</taxon>
        <taxon>Reichenbachiella</taxon>
    </lineage>
</organism>
<protein>
    <submittedName>
        <fullName evidence="11">Sugar porter family MFS transporter</fullName>
    </submittedName>
</protein>
<feature type="transmembrane region" description="Helical" evidence="9">
    <location>
        <begin position="104"/>
        <end position="126"/>
    </location>
</feature>
<dbReference type="Pfam" id="PF00083">
    <property type="entry name" value="Sugar_tr"/>
    <property type="match status" value="1"/>
</dbReference>
<dbReference type="Proteomes" id="UP001062165">
    <property type="component" value="Chromosome"/>
</dbReference>
<keyword evidence="7 9" id="KW-0472">Membrane</keyword>
<dbReference type="PRINTS" id="PR00171">
    <property type="entry name" value="SUGRTRNSPORT"/>
</dbReference>
<dbReference type="PROSITE" id="PS00217">
    <property type="entry name" value="SUGAR_TRANSPORT_2"/>
    <property type="match status" value="1"/>
</dbReference>
<dbReference type="PANTHER" id="PTHR48020:SF12">
    <property type="entry name" value="PROTON MYO-INOSITOL COTRANSPORTER"/>
    <property type="match status" value="1"/>
</dbReference>
<feature type="transmembrane region" description="Helical" evidence="9">
    <location>
        <begin position="47"/>
        <end position="68"/>
    </location>
</feature>
<feature type="transmembrane region" description="Helical" evidence="9">
    <location>
        <begin position="348"/>
        <end position="369"/>
    </location>
</feature>
<keyword evidence="3 8" id="KW-0813">Transport</keyword>
<evidence type="ECO:0000313" key="12">
    <source>
        <dbReference type="Proteomes" id="UP001062165"/>
    </source>
</evidence>
<feature type="transmembrane region" description="Helical" evidence="9">
    <location>
        <begin position="294"/>
        <end position="311"/>
    </location>
</feature>
<dbReference type="InterPro" id="IPR003663">
    <property type="entry name" value="Sugar/inositol_transpt"/>
</dbReference>
<dbReference type="NCBIfam" id="TIGR00879">
    <property type="entry name" value="SP"/>
    <property type="match status" value="1"/>
</dbReference>
<feature type="transmembrane region" description="Helical" evidence="9">
    <location>
        <begin position="138"/>
        <end position="156"/>
    </location>
</feature>
<dbReference type="InterPro" id="IPR047984">
    <property type="entry name" value="XylE-like"/>
</dbReference>
<evidence type="ECO:0000313" key="11">
    <source>
        <dbReference type="EMBL" id="UXX79365.1"/>
    </source>
</evidence>
<dbReference type="RefSeq" id="WP_263051108.1">
    <property type="nucleotide sequence ID" value="NZ_CP106735.1"/>
</dbReference>
<feature type="transmembrane region" description="Helical" evidence="9">
    <location>
        <begin position="249"/>
        <end position="274"/>
    </location>
</feature>
<feature type="domain" description="Major facilitator superfamily (MFS) profile" evidence="10">
    <location>
        <begin position="14"/>
        <end position="443"/>
    </location>
</feature>
<evidence type="ECO:0000256" key="5">
    <source>
        <dbReference type="ARBA" id="ARBA00022692"/>
    </source>
</evidence>
<feature type="transmembrane region" description="Helical" evidence="9">
    <location>
        <begin position="318"/>
        <end position="342"/>
    </location>
</feature>
<feature type="transmembrane region" description="Helical" evidence="9">
    <location>
        <begin position="421"/>
        <end position="439"/>
    </location>
</feature>
<dbReference type="PROSITE" id="PS00216">
    <property type="entry name" value="SUGAR_TRANSPORT_1"/>
    <property type="match status" value="1"/>
</dbReference>
<dbReference type="SUPFAM" id="SSF103473">
    <property type="entry name" value="MFS general substrate transporter"/>
    <property type="match status" value="1"/>
</dbReference>
<keyword evidence="6 9" id="KW-1133">Transmembrane helix</keyword>
<dbReference type="CDD" id="cd17359">
    <property type="entry name" value="MFS_XylE_like"/>
    <property type="match status" value="1"/>
</dbReference>
<feature type="transmembrane region" description="Helical" evidence="9">
    <location>
        <begin position="7"/>
        <end position="27"/>
    </location>
</feature>
<evidence type="ECO:0000256" key="6">
    <source>
        <dbReference type="ARBA" id="ARBA00022989"/>
    </source>
</evidence>
<evidence type="ECO:0000256" key="8">
    <source>
        <dbReference type="RuleBase" id="RU003346"/>
    </source>
</evidence>
<dbReference type="InterPro" id="IPR020846">
    <property type="entry name" value="MFS_dom"/>
</dbReference>
<sequence>MKTEKTNILYITAITLVATLGGFLFGYDTGVIAGSGPYVQQLFNLSPAFFGFVVASALIGCMGGSLLSGYTSKAIGRQRSLLLAGVLFFISALGSALPDSATELVIYRLIGGVGVGLASAVAPVYIAELAPAHMRGKLVSINQLAIVMGFVVVFFVNYGIQDATDVVWNQTTGWRWMFASECVPAGLFFILALFVPKSPRWLVLQGREEEARQILDKVDPSSAAQELADIEASLKNANSSSFSLKYPKIGLILLIGVGLSVFQQITGINAILYYGNAIFISMGAGADAAMINQIVVGLAMMIFTCVAIFTVEKFGRKPLILIGTAGMGVMIFVFGQLMYMGILSVANLAVLVLYIAFFSFSQGPIVWVYLSEIFPNKVRGVAMSIAVFAQWLANYAVSQTFPMMADEQGYLYQQYNGAFPFWMYGVFCLIAVIFIWKLVPETKGKTLEEMEQLWTAEEKNQ</sequence>
<comment type="subcellular location">
    <subcellularLocation>
        <location evidence="1">Cell membrane</location>
        <topology evidence="1">Multi-pass membrane protein</topology>
    </subcellularLocation>
</comment>
<dbReference type="InterPro" id="IPR005828">
    <property type="entry name" value="MFS_sugar_transport-like"/>
</dbReference>
<comment type="similarity">
    <text evidence="2 8">Belongs to the major facilitator superfamily. Sugar transporter (TC 2.A.1.1) family.</text>
</comment>
<dbReference type="PANTHER" id="PTHR48020">
    <property type="entry name" value="PROTON MYO-INOSITOL COTRANSPORTER"/>
    <property type="match status" value="1"/>
</dbReference>
<keyword evidence="12" id="KW-1185">Reference proteome</keyword>
<dbReference type="InterPro" id="IPR050814">
    <property type="entry name" value="Myo-inositol_Transporter"/>
</dbReference>
<proteinExistence type="inferred from homology"/>
<dbReference type="InterPro" id="IPR036259">
    <property type="entry name" value="MFS_trans_sf"/>
</dbReference>
<dbReference type="Gene3D" id="1.20.1250.20">
    <property type="entry name" value="MFS general substrate transporter like domains"/>
    <property type="match status" value="2"/>
</dbReference>
<dbReference type="EMBL" id="CP106735">
    <property type="protein sequence ID" value="UXX79365.1"/>
    <property type="molecule type" value="Genomic_DNA"/>
</dbReference>
<feature type="transmembrane region" description="Helical" evidence="9">
    <location>
        <begin position="381"/>
        <end position="401"/>
    </location>
</feature>
<evidence type="ECO:0000256" key="4">
    <source>
        <dbReference type="ARBA" id="ARBA00022475"/>
    </source>
</evidence>
<gene>
    <name evidence="11" type="ORF">N7E81_18600</name>
</gene>
<evidence type="ECO:0000256" key="3">
    <source>
        <dbReference type="ARBA" id="ARBA00022448"/>
    </source>
</evidence>
<name>A0ABY6D189_9BACT</name>